<evidence type="ECO:0000313" key="4">
    <source>
        <dbReference type="Proteomes" id="UP000325787"/>
    </source>
</evidence>
<evidence type="ECO:0000256" key="1">
    <source>
        <dbReference type="SAM" id="MobiDB-lite"/>
    </source>
</evidence>
<keyword evidence="4" id="KW-1185">Reference proteome</keyword>
<feature type="compositionally biased region" description="Polar residues" evidence="1">
    <location>
        <begin position="32"/>
        <end position="46"/>
    </location>
</feature>
<evidence type="ECO:0000313" key="3">
    <source>
        <dbReference type="EMBL" id="QFZ23662.1"/>
    </source>
</evidence>
<dbReference type="Proteomes" id="UP000325787">
    <property type="component" value="Chromosome"/>
</dbReference>
<name>A0A5Q0HDG0_SACSY</name>
<dbReference type="Pfam" id="PF12079">
    <property type="entry name" value="DUF3558"/>
    <property type="match status" value="1"/>
</dbReference>
<dbReference type="PROSITE" id="PS51257">
    <property type="entry name" value="PROKAR_LIPOPROTEIN"/>
    <property type="match status" value="1"/>
</dbReference>
<accession>A0A5Q0HDG0</accession>
<dbReference type="InterPro" id="IPR024520">
    <property type="entry name" value="DUF3558"/>
</dbReference>
<reference evidence="4" key="1">
    <citation type="journal article" date="2021" name="Curr. Microbiol.">
        <title>Complete genome of nocamycin-producing strain Saccharothrix syringae NRRL B-16468 reveals the biosynthetic potential for secondary metabolites.</title>
        <authorList>
            <person name="Mo X."/>
            <person name="Yang S."/>
        </authorList>
    </citation>
    <scope>NUCLEOTIDE SEQUENCE [LARGE SCALE GENOMIC DNA]</scope>
    <source>
        <strain evidence="4">ATCC 51364 / DSM 43886 / JCM 6844 / KCTC 9398 / NBRC 14523 / NRRL B-16468 / INA 2240</strain>
    </source>
</reference>
<protein>
    <submittedName>
        <fullName evidence="3">DUF3558 domain-containing protein</fullName>
    </submittedName>
</protein>
<feature type="signal peptide" evidence="2">
    <location>
        <begin position="1"/>
        <end position="20"/>
    </location>
</feature>
<dbReference type="RefSeq" id="WP_084716031.1">
    <property type="nucleotide sequence ID" value="NZ_CP034550.1"/>
</dbReference>
<gene>
    <name evidence="3" type="ORF">EKG83_45070</name>
</gene>
<dbReference type="AlphaFoldDB" id="A0A5Q0HDG0"/>
<proteinExistence type="predicted"/>
<sequence length="182" mass="18428">MRISATRVVLPLAVLGLVLAGCTDEPRDGTPSPETGATTSSTSRVAPTTTPGSGGGSLAAFDSCGALEGVAARLNLTKIEDKGEQRCTAQNPDRILIGVTAWPTQGIAEARGAGQEEITDTTVASRKAKLVRKASSSTACMVSVEVTGDSRVDFVASAPASLDAACDAATELANAVEPTLPK</sequence>
<feature type="region of interest" description="Disordered" evidence="1">
    <location>
        <begin position="23"/>
        <end position="54"/>
    </location>
</feature>
<dbReference type="EMBL" id="CP034550">
    <property type="protein sequence ID" value="QFZ23662.1"/>
    <property type="molecule type" value="Genomic_DNA"/>
</dbReference>
<evidence type="ECO:0000256" key="2">
    <source>
        <dbReference type="SAM" id="SignalP"/>
    </source>
</evidence>
<keyword evidence="2" id="KW-0732">Signal</keyword>
<dbReference type="KEGG" id="ssyi:EKG83_45070"/>
<feature type="chain" id="PRO_5024947619" evidence="2">
    <location>
        <begin position="21"/>
        <end position="182"/>
    </location>
</feature>
<organism evidence="3 4">
    <name type="scientific">Saccharothrix syringae</name>
    <name type="common">Nocardiopsis syringae</name>
    <dbReference type="NCBI Taxonomy" id="103733"/>
    <lineage>
        <taxon>Bacteria</taxon>
        <taxon>Bacillati</taxon>
        <taxon>Actinomycetota</taxon>
        <taxon>Actinomycetes</taxon>
        <taxon>Pseudonocardiales</taxon>
        <taxon>Pseudonocardiaceae</taxon>
        <taxon>Saccharothrix</taxon>
    </lineage>
</organism>